<dbReference type="AlphaFoldDB" id="A0AAD6XZR0"/>
<dbReference type="PANTHER" id="PTHR46481:SF10">
    <property type="entry name" value="ZINC FINGER BED DOMAIN-CONTAINING PROTEIN 39"/>
    <property type="match status" value="1"/>
</dbReference>
<evidence type="ECO:0000313" key="8">
    <source>
        <dbReference type="Proteomes" id="UP001219525"/>
    </source>
</evidence>
<evidence type="ECO:0000256" key="5">
    <source>
        <dbReference type="ARBA" id="ARBA00023242"/>
    </source>
</evidence>
<evidence type="ECO:0000256" key="6">
    <source>
        <dbReference type="SAM" id="MobiDB-lite"/>
    </source>
</evidence>
<evidence type="ECO:0000256" key="4">
    <source>
        <dbReference type="ARBA" id="ARBA00022833"/>
    </source>
</evidence>
<feature type="region of interest" description="Disordered" evidence="6">
    <location>
        <begin position="1"/>
        <end position="36"/>
    </location>
</feature>
<evidence type="ECO:0000256" key="1">
    <source>
        <dbReference type="ARBA" id="ARBA00004123"/>
    </source>
</evidence>
<comment type="subcellular location">
    <subcellularLocation>
        <location evidence="1">Nucleus</location>
    </subcellularLocation>
</comment>
<keyword evidence="2" id="KW-0479">Metal-binding</keyword>
<dbReference type="GO" id="GO:0008270">
    <property type="term" value="F:zinc ion binding"/>
    <property type="evidence" value="ECO:0007669"/>
    <property type="project" value="UniProtKB-KW"/>
</dbReference>
<proteinExistence type="predicted"/>
<sequence>MTGLTGRTGFKGVRRFQTKPNGQPHSDRSSTSNLKKHAEGCWGKEVVAARLKELKDASASREGSIFAAFARADQRPIKVTHRAHTEPELRQTLLGAGRPGLRIPSRRTVARDLNAAYERCSEHMKDLLENYSGRLSFATDAWTSPNHRAFVAWTVHLQHSGHPLVFLLDIYEVPEVRLHILC</sequence>
<comment type="caution">
    <text evidence="7">The sequence shown here is derived from an EMBL/GenBank/DDBJ whole genome shotgun (WGS) entry which is preliminary data.</text>
</comment>
<dbReference type="Proteomes" id="UP001219525">
    <property type="component" value="Unassembled WGS sequence"/>
</dbReference>
<evidence type="ECO:0000313" key="7">
    <source>
        <dbReference type="EMBL" id="KAJ7192441.1"/>
    </source>
</evidence>
<keyword evidence="8" id="KW-1185">Reference proteome</keyword>
<dbReference type="InterPro" id="IPR052035">
    <property type="entry name" value="ZnF_BED_domain_contain"/>
</dbReference>
<reference evidence="7" key="1">
    <citation type="submission" date="2023-03" db="EMBL/GenBank/DDBJ databases">
        <title>Massive genome expansion in bonnet fungi (Mycena s.s.) driven by repeated elements and novel gene families across ecological guilds.</title>
        <authorList>
            <consortium name="Lawrence Berkeley National Laboratory"/>
            <person name="Harder C.B."/>
            <person name="Miyauchi S."/>
            <person name="Viragh M."/>
            <person name="Kuo A."/>
            <person name="Thoen E."/>
            <person name="Andreopoulos B."/>
            <person name="Lu D."/>
            <person name="Skrede I."/>
            <person name="Drula E."/>
            <person name="Henrissat B."/>
            <person name="Morin E."/>
            <person name="Kohler A."/>
            <person name="Barry K."/>
            <person name="LaButti K."/>
            <person name="Morin E."/>
            <person name="Salamov A."/>
            <person name="Lipzen A."/>
            <person name="Mereny Z."/>
            <person name="Hegedus B."/>
            <person name="Baldrian P."/>
            <person name="Stursova M."/>
            <person name="Weitz H."/>
            <person name="Taylor A."/>
            <person name="Grigoriev I.V."/>
            <person name="Nagy L.G."/>
            <person name="Martin F."/>
            <person name="Kauserud H."/>
        </authorList>
    </citation>
    <scope>NUCLEOTIDE SEQUENCE</scope>
    <source>
        <strain evidence="7">9144</strain>
    </source>
</reference>
<gene>
    <name evidence="7" type="ORF">GGX14DRAFT_380114</name>
</gene>
<keyword evidence="4" id="KW-0862">Zinc</keyword>
<dbReference type="PANTHER" id="PTHR46481">
    <property type="entry name" value="ZINC FINGER BED DOMAIN-CONTAINING PROTEIN 4"/>
    <property type="match status" value="1"/>
</dbReference>
<keyword evidence="3" id="KW-0863">Zinc-finger</keyword>
<evidence type="ECO:0000256" key="2">
    <source>
        <dbReference type="ARBA" id="ARBA00022723"/>
    </source>
</evidence>
<protein>
    <submittedName>
        <fullName evidence="7">Uncharacterized protein</fullName>
    </submittedName>
</protein>
<accession>A0AAD6XZR0</accession>
<feature type="compositionally biased region" description="Polar residues" evidence="6">
    <location>
        <begin position="18"/>
        <end position="33"/>
    </location>
</feature>
<evidence type="ECO:0000256" key="3">
    <source>
        <dbReference type="ARBA" id="ARBA00022771"/>
    </source>
</evidence>
<keyword evidence="5" id="KW-0539">Nucleus</keyword>
<dbReference type="GO" id="GO:0005634">
    <property type="term" value="C:nucleus"/>
    <property type="evidence" value="ECO:0007669"/>
    <property type="project" value="UniProtKB-SubCell"/>
</dbReference>
<dbReference type="EMBL" id="JARJCW010000120">
    <property type="protein sequence ID" value="KAJ7192441.1"/>
    <property type="molecule type" value="Genomic_DNA"/>
</dbReference>
<organism evidence="7 8">
    <name type="scientific">Mycena pura</name>
    <dbReference type="NCBI Taxonomy" id="153505"/>
    <lineage>
        <taxon>Eukaryota</taxon>
        <taxon>Fungi</taxon>
        <taxon>Dikarya</taxon>
        <taxon>Basidiomycota</taxon>
        <taxon>Agaricomycotina</taxon>
        <taxon>Agaricomycetes</taxon>
        <taxon>Agaricomycetidae</taxon>
        <taxon>Agaricales</taxon>
        <taxon>Marasmiineae</taxon>
        <taxon>Mycenaceae</taxon>
        <taxon>Mycena</taxon>
    </lineage>
</organism>
<name>A0AAD6XZR0_9AGAR</name>